<keyword evidence="1" id="KW-0732">Signal</keyword>
<dbReference type="EMBL" id="CP016279">
    <property type="protein sequence ID" value="ANP55911.1"/>
    <property type="molecule type" value="Genomic_DNA"/>
</dbReference>
<evidence type="ECO:0000313" key="4">
    <source>
        <dbReference type="Proteomes" id="UP000092659"/>
    </source>
</evidence>
<evidence type="ECO:0000256" key="1">
    <source>
        <dbReference type="SAM" id="SignalP"/>
    </source>
</evidence>
<protein>
    <recommendedName>
        <fullName evidence="6">DUF2690 domain-containing protein</fullName>
    </recommendedName>
</protein>
<reference evidence="2 4" key="1">
    <citation type="submission" date="2016-06" db="EMBL/GenBank/DDBJ databases">
        <title>Complete genome sequence of Streptomyces griseochromogenes ATCC 14511, the Blasticidin S producer.</title>
        <authorList>
            <person name="Wu L."/>
        </authorList>
    </citation>
    <scope>NUCLEOTIDE SEQUENCE [LARGE SCALE GENOMIC DNA]</scope>
    <source>
        <strain evidence="2 4">ATCC 14511</strain>
    </source>
</reference>
<reference evidence="3 5" key="2">
    <citation type="submission" date="2021-03" db="EMBL/GenBank/DDBJ databases">
        <title>Genomic Encyclopedia of Type Strains, Phase IV (KMG-IV): sequencing the most valuable type-strain genomes for metagenomic binning, comparative biology and taxonomic classification.</title>
        <authorList>
            <person name="Goeker M."/>
        </authorList>
    </citation>
    <scope>NUCLEOTIDE SEQUENCE [LARGE SCALE GENOMIC DNA]</scope>
    <source>
        <strain evidence="3 5">DSM 40499</strain>
    </source>
</reference>
<dbReference type="OrthoDB" id="2863790at2"/>
<evidence type="ECO:0000313" key="5">
    <source>
        <dbReference type="Proteomes" id="UP001519309"/>
    </source>
</evidence>
<proteinExistence type="predicted"/>
<evidence type="ECO:0008006" key="6">
    <source>
        <dbReference type="Google" id="ProtNLM"/>
    </source>
</evidence>
<dbReference type="Pfam" id="PF10901">
    <property type="entry name" value="DUF2690"/>
    <property type="match status" value="1"/>
</dbReference>
<feature type="signal peptide" evidence="1">
    <location>
        <begin position="1"/>
        <end position="32"/>
    </location>
</feature>
<dbReference type="EMBL" id="JAGGLP010000024">
    <property type="protein sequence ID" value="MBP2054796.1"/>
    <property type="molecule type" value="Genomic_DNA"/>
</dbReference>
<gene>
    <name evidence="2" type="ORF">AVL59_45535</name>
    <name evidence="3" type="ORF">J2Z21_007806</name>
</gene>
<dbReference type="Proteomes" id="UP001519309">
    <property type="component" value="Unassembled WGS sequence"/>
</dbReference>
<organism evidence="2 4">
    <name type="scientific">Streptomyces griseochromogenes</name>
    <dbReference type="NCBI Taxonomy" id="68214"/>
    <lineage>
        <taxon>Bacteria</taxon>
        <taxon>Bacillati</taxon>
        <taxon>Actinomycetota</taxon>
        <taxon>Actinomycetes</taxon>
        <taxon>Kitasatosporales</taxon>
        <taxon>Streptomycetaceae</taxon>
        <taxon>Streptomyces</taxon>
    </lineage>
</organism>
<dbReference type="KEGG" id="sgs:AVL59_45535"/>
<dbReference type="RefSeq" id="WP_067316178.1">
    <property type="nucleotide sequence ID" value="NZ_CP016279.1"/>
</dbReference>
<name>A0A1B1BAV1_9ACTN</name>
<dbReference type="Proteomes" id="UP000092659">
    <property type="component" value="Chromosome"/>
</dbReference>
<evidence type="ECO:0000313" key="2">
    <source>
        <dbReference type="EMBL" id="ANP55911.1"/>
    </source>
</evidence>
<sequence length="143" mass="14935">MPSLTRRLGTTGAVMALAASGLLFGTASPASAAAGCYGPECNGRNPADTSCANDARTIDTTWTQVELRYSPSCRAAWARRVGGINGGTDTLWVENSKGTAYSVDVPSNASGNYFTAMVDDKDLWARACDNLGSDGGYNCTSKY</sequence>
<keyword evidence="5" id="KW-1185">Reference proteome</keyword>
<feature type="chain" id="PRO_5008519697" description="DUF2690 domain-containing protein" evidence="1">
    <location>
        <begin position="33"/>
        <end position="143"/>
    </location>
</feature>
<dbReference type="InterPro" id="IPR021224">
    <property type="entry name" value="DUF2690"/>
</dbReference>
<dbReference type="STRING" id="68214.AVL59_45535"/>
<accession>A0A1B1BAV1</accession>
<evidence type="ECO:0000313" key="3">
    <source>
        <dbReference type="EMBL" id="MBP2054796.1"/>
    </source>
</evidence>
<dbReference type="AlphaFoldDB" id="A0A1B1BAV1"/>